<dbReference type="GO" id="GO:0003700">
    <property type="term" value="F:DNA-binding transcription factor activity"/>
    <property type="evidence" value="ECO:0007669"/>
    <property type="project" value="InterPro"/>
</dbReference>
<proteinExistence type="inferred from homology"/>
<organism evidence="9 10">
    <name type="scientific">Campylobacter portucalensis</name>
    <dbReference type="NCBI Taxonomy" id="2608384"/>
    <lineage>
        <taxon>Bacteria</taxon>
        <taxon>Pseudomonadati</taxon>
        <taxon>Campylobacterota</taxon>
        <taxon>Epsilonproteobacteria</taxon>
        <taxon>Campylobacterales</taxon>
        <taxon>Campylobacteraceae</taxon>
        <taxon>Campylobacter</taxon>
    </lineage>
</organism>
<reference evidence="9 10" key="2">
    <citation type="submission" date="2020-03" db="EMBL/GenBank/DDBJ databases">
        <title>Campylobacter portucalensis sp. nov., a new species of Campylobacter isolated from the reproductive tract of bulls.</title>
        <authorList>
            <person name="Silva M.F."/>
            <person name="Pereira G."/>
            <person name="Carneiro C."/>
            <person name="Hemphill A."/>
            <person name="Mateus L."/>
            <person name="Lopes-Da-Costa L."/>
            <person name="Silva E."/>
        </authorList>
    </citation>
    <scope>NUCLEOTIDE SEQUENCE [LARGE SCALE GENOMIC DNA]</scope>
    <source>
        <strain evidence="9 10">FMV-PI01</strain>
    </source>
</reference>
<dbReference type="InterPro" id="IPR002481">
    <property type="entry name" value="FUR"/>
</dbReference>
<dbReference type="PANTHER" id="PTHR33202">
    <property type="entry name" value="ZINC UPTAKE REGULATION PROTEIN"/>
    <property type="match status" value="1"/>
</dbReference>
<keyword evidence="8" id="KW-0479">Metal-binding</keyword>
<dbReference type="InterPro" id="IPR043135">
    <property type="entry name" value="Fur_C"/>
</dbReference>
<comment type="cofactor">
    <cofactor evidence="8">
        <name>Zn(2+)</name>
        <dbReference type="ChEBI" id="CHEBI:29105"/>
    </cofactor>
    <text evidence="8">Binds 1 zinc ion per subunit.</text>
</comment>
<comment type="similarity">
    <text evidence="2">Belongs to the Fur family.</text>
</comment>
<keyword evidence="4 8" id="KW-0862">Zinc</keyword>
<evidence type="ECO:0000256" key="1">
    <source>
        <dbReference type="ARBA" id="ARBA00002997"/>
    </source>
</evidence>
<dbReference type="SUPFAM" id="SSF46785">
    <property type="entry name" value="Winged helix' DNA-binding domain"/>
    <property type="match status" value="1"/>
</dbReference>
<keyword evidence="5" id="KW-0805">Transcription regulation</keyword>
<evidence type="ECO:0000313" key="10">
    <source>
        <dbReference type="Proteomes" id="UP000476338"/>
    </source>
</evidence>
<evidence type="ECO:0000256" key="4">
    <source>
        <dbReference type="ARBA" id="ARBA00022833"/>
    </source>
</evidence>
<feature type="binding site" evidence="8">
    <location>
        <position position="92"/>
    </location>
    <ligand>
        <name>Zn(2+)</name>
        <dbReference type="ChEBI" id="CHEBI:29105"/>
    </ligand>
</feature>
<keyword evidence="3" id="KW-0678">Repressor</keyword>
<dbReference type="Gene3D" id="1.10.10.10">
    <property type="entry name" value="Winged helix-like DNA-binding domain superfamily/Winged helix DNA-binding domain"/>
    <property type="match status" value="1"/>
</dbReference>
<dbReference type="GO" id="GO:1900376">
    <property type="term" value="P:regulation of secondary metabolite biosynthetic process"/>
    <property type="evidence" value="ECO:0007669"/>
    <property type="project" value="TreeGrafter"/>
</dbReference>
<feature type="binding site" evidence="8">
    <location>
        <position position="135"/>
    </location>
    <ligand>
        <name>Zn(2+)</name>
        <dbReference type="ChEBI" id="CHEBI:29105"/>
    </ligand>
</feature>
<dbReference type="EMBL" id="VWSJ01000001">
    <property type="protein sequence ID" value="MSN95665.1"/>
    <property type="molecule type" value="Genomic_DNA"/>
</dbReference>
<evidence type="ECO:0000256" key="3">
    <source>
        <dbReference type="ARBA" id="ARBA00022491"/>
    </source>
</evidence>
<reference evidence="9 10" key="1">
    <citation type="submission" date="2019-09" db="EMBL/GenBank/DDBJ databases">
        <authorList>
            <person name="Silva M."/>
            <person name="Pereira G."/>
            <person name="Lopes-Da-Costa L."/>
            <person name="Silva E."/>
        </authorList>
    </citation>
    <scope>NUCLEOTIDE SEQUENCE [LARGE SCALE GENOMIC DNA]</scope>
    <source>
        <strain evidence="9 10">FMV-PI01</strain>
    </source>
</reference>
<dbReference type="Gene3D" id="3.30.1490.190">
    <property type="match status" value="1"/>
</dbReference>
<dbReference type="GO" id="GO:0008270">
    <property type="term" value="F:zinc ion binding"/>
    <property type="evidence" value="ECO:0007669"/>
    <property type="project" value="TreeGrafter"/>
</dbReference>
<dbReference type="GO" id="GO:0000976">
    <property type="term" value="F:transcription cis-regulatory region binding"/>
    <property type="evidence" value="ECO:0007669"/>
    <property type="project" value="TreeGrafter"/>
</dbReference>
<evidence type="ECO:0000313" key="9">
    <source>
        <dbReference type="EMBL" id="MSN95665.1"/>
    </source>
</evidence>
<dbReference type="InterPro" id="IPR036390">
    <property type="entry name" value="WH_DNA-bd_sf"/>
</dbReference>
<comment type="function">
    <text evidence="1">Acts as a global negative controlling element, employing Fe(2+) as a cofactor to bind the operator of the repressed genes.</text>
</comment>
<feature type="binding site" evidence="8">
    <location>
        <position position="89"/>
    </location>
    <ligand>
        <name>Zn(2+)</name>
        <dbReference type="ChEBI" id="CHEBI:29105"/>
    </ligand>
</feature>
<dbReference type="AlphaFoldDB" id="A0A6L5WI32"/>
<evidence type="ECO:0000256" key="5">
    <source>
        <dbReference type="ARBA" id="ARBA00023015"/>
    </source>
</evidence>
<protein>
    <submittedName>
        <fullName evidence="9">Transcriptional repressor</fullName>
    </submittedName>
</protein>
<keyword evidence="10" id="KW-1185">Reference proteome</keyword>
<evidence type="ECO:0000256" key="7">
    <source>
        <dbReference type="ARBA" id="ARBA00023163"/>
    </source>
</evidence>
<dbReference type="CDD" id="cd07153">
    <property type="entry name" value="Fur_like"/>
    <property type="match status" value="1"/>
</dbReference>
<evidence type="ECO:0000256" key="2">
    <source>
        <dbReference type="ARBA" id="ARBA00007957"/>
    </source>
</evidence>
<evidence type="ECO:0000256" key="6">
    <source>
        <dbReference type="ARBA" id="ARBA00023125"/>
    </source>
</evidence>
<name>A0A6L5WI32_9BACT</name>
<sequence>MMFLEMLKNRGLKATPQRISVLRILGKHTHPTIDELYDEIKKEHPSISLATIYKNLSTLIENGLAVEILMPNQKSKFDIYERPHIHVVCEKCGEIYDFYDEVCEICSYQQNLEKKISSEITKFNITATICDCKNCQST</sequence>
<feature type="binding site" evidence="8">
    <location>
        <position position="132"/>
    </location>
    <ligand>
        <name>Zn(2+)</name>
        <dbReference type="ChEBI" id="CHEBI:29105"/>
    </ligand>
</feature>
<comment type="caution">
    <text evidence="9">The sequence shown here is derived from an EMBL/GenBank/DDBJ whole genome shotgun (WGS) entry which is preliminary data.</text>
</comment>
<dbReference type="PANTHER" id="PTHR33202:SF7">
    <property type="entry name" value="FERRIC UPTAKE REGULATION PROTEIN"/>
    <property type="match status" value="1"/>
</dbReference>
<gene>
    <name evidence="9" type="ORF">F1B92_00365</name>
</gene>
<dbReference type="Pfam" id="PF01475">
    <property type="entry name" value="FUR"/>
    <property type="match status" value="1"/>
</dbReference>
<keyword evidence="7" id="KW-0804">Transcription</keyword>
<dbReference type="RefSeq" id="WP_326833053.1">
    <property type="nucleotide sequence ID" value="NZ_VWSJ01000001.1"/>
</dbReference>
<evidence type="ECO:0000256" key="8">
    <source>
        <dbReference type="PIRSR" id="PIRSR602481-1"/>
    </source>
</evidence>
<keyword evidence="6" id="KW-0238">DNA-binding</keyword>
<dbReference type="Proteomes" id="UP000476338">
    <property type="component" value="Unassembled WGS sequence"/>
</dbReference>
<dbReference type="GO" id="GO:0045892">
    <property type="term" value="P:negative regulation of DNA-templated transcription"/>
    <property type="evidence" value="ECO:0007669"/>
    <property type="project" value="TreeGrafter"/>
</dbReference>
<dbReference type="InterPro" id="IPR036388">
    <property type="entry name" value="WH-like_DNA-bd_sf"/>
</dbReference>
<accession>A0A6L5WI32</accession>